<gene>
    <name evidence="1 2 3" type="primary">X</name>
</gene>
<evidence type="ECO:0000313" key="4">
    <source>
        <dbReference type="Proteomes" id="UP000159197"/>
    </source>
</evidence>
<organismHost>
    <name type="scientific">Pan troglodytes</name>
    <name type="common">Chimpanzee</name>
    <dbReference type="NCBI Taxonomy" id="9598"/>
</organismHost>
<keyword evidence="1" id="KW-0805">Transcription regulation</keyword>
<keyword evidence="1 2" id="KW-1048">Host nucleus</keyword>
<dbReference type="Pfam" id="PF00739">
    <property type="entry name" value="X"/>
    <property type="match status" value="1"/>
</dbReference>
<dbReference type="GO" id="GO:0039592">
    <property type="term" value="P:symbiont-mediated arrest of host cell cycle during G2/M transition"/>
    <property type="evidence" value="ECO:0007669"/>
    <property type="project" value="UniProtKB-UniRule"/>
</dbReference>
<dbReference type="Proteomes" id="UP000159197">
    <property type="component" value="Genome"/>
</dbReference>
<keyword evidence="1" id="KW-0053">Apoptosis</keyword>
<organismHost>
    <name type="scientific">Homo sapiens</name>
    <name type="common">Human</name>
    <dbReference type="NCBI Taxonomy" id="9606"/>
</organismHost>
<keyword evidence="1" id="KW-1121">Modulation of host cell cycle by virus</keyword>
<name>A0A060ABW3_HBV</name>
<dbReference type="GO" id="GO:0033650">
    <property type="term" value="C:host cell mitochondrion"/>
    <property type="evidence" value="ECO:0007669"/>
    <property type="project" value="UniProtKB-SubCell"/>
</dbReference>
<keyword evidence="1 2" id="KW-1045">Host mitochondrion</keyword>
<dbReference type="EMBL" id="KJ598759">
    <property type="protein sequence ID" value="AIA60526.1"/>
    <property type="molecule type" value="Genomic_DNA"/>
</dbReference>
<comment type="subunit">
    <text evidence="1">May form homodimer. May interact with host CEBPA, CFLAR, CREB1, DDB1, E4F1, HBXIP, HSPD1/HSP60, NFKBIA, POLR2E and SMAD4. Interacts with host SMC5-SMC6 complex and induces its degradation.</text>
</comment>
<sequence length="192" mass="20948">MAARVCCQLDPARDVLCLRPVGAESRGRPVSGPFGTLSSPPSSAVPADHRANLSLRGLPVCAFSSAGPCALRFTSARRMETTVNAHQVLPKVLHKRTLGLSAMSTTDLEAYFKDCVFETTVNAHQVLPKVLHKRTLGLSAMSTTDLEAYFKDCVFKDWEEFGEEIRLMIYVLGGCRHKLVCSPAPCNFFTSA</sequence>
<keyword evidence="1" id="KW-0804">Transcription</keyword>
<evidence type="ECO:0000256" key="2">
    <source>
        <dbReference type="RuleBase" id="RU361181"/>
    </source>
</evidence>
<comment type="PTM">
    <text evidence="1">A fraction may be phosphorylated in insect cells and HepG2 cells, a human hepatoblastoma cell line. Phosphorylated in vitro by host protein kinase C or mitogen-activated protein kinase. N-acetylated in insect cells.</text>
</comment>
<proteinExistence type="inferred from homology"/>
<keyword evidence="1" id="KW-1079">Host G2/M cell cycle arrest by virus</keyword>
<keyword evidence="1" id="KW-1074">Activation of host NF-kappa-B by virus</keyword>
<dbReference type="InterPro" id="IPR000236">
    <property type="entry name" value="Transactivation_prot_X"/>
</dbReference>
<organism evidence="3 4">
    <name type="scientific">Hepatitis B virus</name>
    <name type="common">HBV</name>
    <dbReference type="NCBI Taxonomy" id="10407"/>
    <lineage>
        <taxon>Viruses</taxon>
        <taxon>Riboviria</taxon>
        <taxon>Pararnavirae</taxon>
        <taxon>Artverviricota</taxon>
        <taxon>Revtraviricetes</taxon>
        <taxon>Blubervirales</taxon>
        <taxon>Hepadnaviridae</taxon>
        <taxon>Orthohepadnavirus</taxon>
        <taxon>Orthohepadnavirus hominoidei</taxon>
    </lineage>
</organism>
<keyword evidence="1 2" id="KW-0945">Host-virus interaction</keyword>
<dbReference type="GO" id="GO:0019079">
    <property type="term" value="P:viral genome replication"/>
    <property type="evidence" value="ECO:0007669"/>
    <property type="project" value="UniProtKB-UniRule"/>
</dbReference>
<dbReference type="GO" id="GO:0006351">
    <property type="term" value="P:DNA-templated transcription"/>
    <property type="evidence" value="ECO:0007669"/>
    <property type="project" value="UniProtKB-UniRule"/>
</dbReference>
<accession>A0A060ABW3</accession>
<dbReference type="GO" id="GO:0085033">
    <property type="term" value="P:symbiont-mediated activation of host NF-kappaB cascade"/>
    <property type="evidence" value="ECO:0007669"/>
    <property type="project" value="UniProtKB-UniRule"/>
</dbReference>
<comment type="function">
    <text evidence="2">Multifunctional protein that may modulate protein degradation pathways, apoptosis, transcription, signal transduction, cell cycle progress, and genetic stability by directly or indirectly interacting with host factors.</text>
</comment>
<protein>
    <recommendedName>
        <fullName evidence="1 2">Protein X</fullName>
    </recommendedName>
    <alternativeName>
        <fullName evidence="1 2">HBx</fullName>
    </alternativeName>
    <alternativeName>
        <fullName evidence="1 2">Peptide X</fullName>
    </alternativeName>
    <alternativeName>
        <fullName evidence="1 2">pX</fullName>
    </alternativeName>
</protein>
<keyword evidence="1" id="KW-0010">Activator</keyword>
<reference evidence="3 4" key="1">
    <citation type="submission" date="2014-03" db="EMBL/GenBank/DDBJ databases">
        <title>HBV complete genomes from Chinese patients.</title>
        <authorList>
            <person name="Zhang X.-X."/>
            <person name="Liu F."/>
        </authorList>
    </citation>
    <scope>NUCLEOTIDE SEQUENCE [LARGE SCALE GENOMIC DNA]</scope>
    <source>
        <strain evidence="3">SLC113</strain>
    </source>
</reference>
<dbReference type="HAMAP" id="MF_04074">
    <property type="entry name" value="HBV_X"/>
    <property type="match status" value="1"/>
</dbReference>
<keyword evidence="1 2" id="KW-1035">Host cytoplasm</keyword>
<comment type="caution">
    <text evidence="1">Lacks conserved residue(s) required for the propagation of feature annotation.</text>
</comment>
<evidence type="ECO:0000313" key="3">
    <source>
        <dbReference type="EMBL" id="AIA60526.1"/>
    </source>
</evidence>
<comment type="similarity">
    <text evidence="1 2">Belongs to the orthohepadnavirus protein X family.</text>
</comment>
<comment type="function">
    <text evidence="1">Multifunctional protein that plays a role in silencing host antiviral defenses and promoting viral transcription. Does not seem to be essential for HBV infection. May be directly involved in development of cirrhosis and liver cancer (hepatocellular carcinoma). Most of cytosolic activities involve modulation of cytosolic calcium. The effect on apoptosis is controversial depending on the cell types in which the studies have been conducted. May induce apoptosis by localizing in mitochondria and causing loss of mitochondrial membrane potential. May also modulate apoptosis by binding host CFLAR, a key regulator of the death-inducing signaling complex (DISC). Promotes viral transcription by using the host E3 ubiquitin ligase DDB1 to target the SMC5-SMC6 complex to proteasomal degradation. This host complex would otherwise bind to viral episomal DNA, and prevents its transcription. Moderately stimulates transcription of many different viral and cellular transcription elements. Promoters and enhancers stimulated by HBx contain DNA binding sites for NF-kappa-B, AP-1, AP-2, c-EBP, ATF/CREB, or the calcium-activated factor NF-AT.</text>
</comment>
<dbReference type="GO" id="GO:0042025">
    <property type="term" value="C:host cell nucleus"/>
    <property type="evidence" value="ECO:0007669"/>
    <property type="project" value="UniProtKB-SubCell"/>
</dbReference>
<evidence type="ECO:0000256" key="1">
    <source>
        <dbReference type="HAMAP-Rule" id="MF_04074"/>
    </source>
</evidence>
<comment type="subcellular location">
    <subcellularLocation>
        <location evidence="1">Host cytoplasm</location>
    </subcellularLocation>
    <subcellularLocation>
        <location evidence="1">Host nucleus</location>
    </subcellularLocation>
    <subcellularLocation>
        <location evidence="1">Host mitochondrion</location>
    </subcellularLocation>
    <text evidence="1">Mainly cytoplasmic as only a fraction is detected in the nucleus. In cytoplasm, a minor fraction associates with mitochondria or proteasomes.</text>
</comment>